<dbReference type="Gene3D" id="1.10.10.60">
    <property type="entry name" value="Homeodomain-like"/>
    <property type="match status" value="2"/>
</dbReference>
<name>A0A9N9CHN9_9GLOM</name>
<evidence type="ECO:0000313" key="4">
    <source>
        <dbReference type="Proteomes" id="UP000789739"/>
    </source>
</evidence>
<dbReference type="SMART" id="SM00717">
    <property type="entry name" value="SANT"/>
    <property type="match status" value="2"/>
</dbReference>
<reference evidence="3" key="1">
    <citation type="submission" date="2021-06" db="EMBL/GenBank/DDBJ databases">
        <authorList>
            <person name="Kallberg Y."/>
            <person name="Tangrot J."/>
            <person name="Rosling A."/>
        </authorList>
    </citation>
    <scope>NUCLEOTIDE SEQUENCE</scope>
    <source>
        <strain evidence="3">BR232B</strain>
    </source>
</reference>
<dbReference type="AlphaFoldDB" id="A0A9N9CHN9"/>
<dbReference type="PROSITE" id="PS51294">
    <property type="entry name" value="HTH_MYB"/>
    <property type="match status" value="2"/>
</dbReference>
<keyword evidence="4" id="KW-1185">Reference proteome</keyword>
<dbReference type="InterPro" id="IPR050560">
    <property type="entry name" value="MYB_TF"/>
</dbReference>
<dbReference type="PROSITE" id="PS50090">
    <property type="entry name" value="MYB_LIKE"/>
    <property type="match status" value="1"/>
</dbReference>
<dbReference type="Pfam" id="PF13921">
    <property type="entry name" value="Myb_DNA-bind_6"/>
    <property type="match status" value="1"/>
</dbReference>
<dbReference type="EMBL" id="CAJVPI010001262">
    <property type="protein sequence ID" value="CAG8603746.1"/>
    <property type="molecule type" value="Genomic_DNA"/>
</dbReference>
<feature type="domain" description="Myb-like" evidence="1">
    <location>
        <begin position="10"/>
        <end position="60"/>
    </location>
</feature>
<protein>
    <submittedName>
        <fullName evidence="3">6926_t:CDS:1</fullName>
    </submittedName>
</protein>
<accession>A0A9N9CHN9</accession>
<evidence type="ECO:0000259" key="2">
    <source>
        <dbReference type="PROSITE" id="PS51294"/>
    </source>
</evidence>
<dbReference type="GO" id="GO:0000978">
    <property type="term" value="F:RNA polymerase II cis-regulatory region sequence-specific DNA binding"/>
    <property type="evidence" value="ECO:0007669"/>
    <property type="project" value="TreeGrafter"/>
</dbReference>
<evidence type="ECO:0000259" key="1">
    <source>
        <dbReference type="PROSITE" id="PS50090"/>
    </source>
</evidence>
<dbReference type="InterPro" id="IPR017930">
    <property type="entry name" value="Myb_dom"/>
</dbReference>
<dbReference type="GO" id="GO:0005634">
    <property type="term" value="C:nucleus"/>
    <property type="evidence" value="ECO:0007669"/>
    <property type="project" value="TreeGrafter"/>
</dbReference>
<dbReference type="SUPFAM" id="SSF46689">
    <property type="entry name" value="Homeodomain-like"/>
    <property type="match status" value="1"/>
</dbReference>
<evidence type="ECO:0000313" key="3">
    <source>
        <dbReference type="EMBL" id="CAG8603746.1"/>
    </source>
</evidence>
<gene>
    <name evidence="3" type="ORF">PBRASI_LOCUS7786</name>
</gene>
<sequence>MTYIKKSSVNDPKQRRRWSKKDDELLRFYYKKYNGSWSKIARHFPGRDNRACYDRWHNHAKPNINKKPLEKWEKEKLKENHKRYGNKWTLVAEGLEGRTPLQAKNFFNAGKKTSSMKSGKRNSVRSPLQAKNIFNAEERKSSARIKKQMALARIMN</sequence>
<feature type="domain" description="HTH myb-type" evidence="2">
    <location>
        <begin position="10"/>
        <end position="64"/>
    </location>
</feature>
<proteinExistence type="predicted"/>
<feature type="domain" description="HTH myb-type" evidence="2">
    <location>
        <begin position="73"/>
        <end position="115"/>
    </location>
</feature>
<dbReference type="CDD" id="cd00167">
    <property type="entry name" value="SANT"/>
    <property type="match status" value="1"/>
</dbReference>
<comment type="caution">
    <text evidence="3">The sequence shown here is derived from an EMBL/GenBank/DDBJ whole genome shotgun (WGS) entry which is preliminary data.</text>
</comment>
<organism evidence="3 4">
    <name type="scientific">Paraglomus brasilianum</name>
    <dbReference type="NCBI Taxonomy" id="144538"/>
    <lineage>
        <taxon>Eukaryota</taxon>
        <taxon>Fungi</taxon>
        <taxon>Fungi incertae sedis</taxon>
        <taxon>Mucoromycota</taxon>
        <taxon>Glomeromycotina</taxon>
        <taxon>Glomeromycetes</taxon>
        <taxon>Paraglomerales</taxon>
        <taxon>Paraglomeraceae</taxon>
        <taxon>Paraglomus</taxon>
    </lineage>
</organism>
<dbReference type="GO" id="GO:0000981">
    <property type="term" value="F:DNA-binding transcription factor activity, RNA polymerase II-specific"/>
    <property type="evidence" value="ECO:0007669"/>
    <property type="project" value="TreeGrafter"/>
</dbReference>
<dbReference type="Proteomes" id="UP000789739">
    <property type="component" value="Unassembled WGS sequence"/>
</dbReference>
<dbReference type="InterPro" id="IPR001005">
    <property type="entry name" value="SANT/Myb"/>
</dbReference>
<dbReference type="OrthoDB" id="2143914at2759"/>
<dbReference type="PANTHER" id="PTHR45614">
    <property type="entry name" value="MYB PROTEIN-RELATED"/>
    <property type="match status" value="1"/>
</dbReference>
<dbReference type="InterPro" id="IPR009057">
    <property type="entry name" value="Homeodomain-like_sf"/>
</dbReference>